<dbReference type="AlphaFoldDB" id="A0A1M4Y321"/>
<gene>
    <name evidence="5" type="primary">coaE</name>
    <name evidence="7" type="ORF">SAMN05444008_104134</name>
</gene>
<proteinExistence type="inferred from homology"/>
<sequence>MVLKIGLTGGIGSGKTTVAKIFELLGVPVYYADSASKRLYHTDPELKANLKMHFGNDIYQNEMLDRQKLASYVFGDPAKLELLNRLVHPPTIRDAEAWMKGQTAHYVIKEAALLFESGSVAGLDYVIGVQTPKALRIHRVMQRDGATREEVLARMARQIDADMKMRLCDYVIQNDEQSLIIPQVLALHERLLQKSLDGNTD</sequence>
<dbReference type="PANTHER" id="PTHR10695:SF46">
    <property type="entry name" value="BIFUNCTIONAL COENZYME A SYNTHASE-RELATED"/>
    <property type="match status" value="1"/>
</dbReference>
<evidence type="ECO:0000256" key="2">
    <source>
        <dbReference type="ARBA" id="ARBA00022741"/>
    </source>
</evidence>
<dbReference type="CDD" id="cd02022">
    <property type="entry name" value="DPCK"/>
    <property type="match status" value="1"/>
</dbReference>
<dbReference type="EC" id="2.7.1.24" evidence="5 6"/>
<dbReference type="UniPathway" id="UPA00241">
    <property type="reaction ID" value="UER00356"/>
</dbReference>
<evidence type="ECO:0000313" key="7">
    <source>
        <dbReference type="EMBL" id="SHF00088.1"/>
    </source>
</evidence>
<keyword evidence="5" id="KW-0808">Transferase</keyword>
<dbReference type="PROSITE" id="PS51219">
    <property type="entry name" value="DPCK"/>
    <property type="match status" value="1"/>
</dbReference>
<keyword evidence="4 5" id="KW-0173">Coenzyme A biosynthesis</keyword>
<evidence type="ECO:0000256" key="5">
    <source>
        <dbReference type="HAMAP-Rule" id="MF_00376"/>
    </source>
</evidence>
<evidence type="ECO:0000256" key="4">
    <source>
        <dbReference type="ARBA" id="ARBA00022993"/>
    </source>
</evidence>
<dbReference type="InterPro" id="IPR001977">
    <property type="entry name" value="Depp_CoAkinase"/>
</dbReference>
<evidence type="ECO:0000256" key="1">
    <source>
        <dbReference type="ARBA" id="ARBA00009018"/>
    </source>
</evidence>
<reference evidence="7 8" key="1">
    <citation type="submission" date="2016-11" db="EMBL/GenBank/DDBJ databases">
        <authorList>
            <person name="Jaros S."/>
            <person name="Januszkiewicz K."/>
            <person name="Wedrychowicz H."/>
        </authorList>
    </citation>
    <scope>NUCLEOTIDE SEQUENCE [LARGE SCALE GENOMIC DNA]</scope>
    <source>
        <strain evidence="7 8">DSM 26897</strain>
    </source>
</reference>
<accession>A0A1M4Y321</accession>
<comment type="subcellular location">
    <subcellularLocation>
        <location evidence="5">Cytoplasm</location>
    </subcellularLocation>
</comment>
<comment type="function">
    <text evidence="5">Catalyzes the phosphorylation of the 3'-hydroxyl group of dephosphocoenzyme A to form coenzyme A.</text>
</comment>
<evidence type="ECO:0000256" key="3">
    <source>
        <dbReference type="ARBA" id="ARBA00022840"/>
    </source>
</evidence>
<feature type="binding site" evidence="5">
    <location>
        <begin position="12"/>
        <end position="17"/>
    </location>
    <ligand>
        <name>ATP</name>
        <dbReference type="ChEBI" id="CHEBI:30616"/>
    </ligand>
</feature>
<dbReference type="SUPFAM" id="SSF52540">
    <property type="entry name" value="P-loop containing nucleoside triphosphate hydrolases"/>
    <property type="match status" value="1"/>
</dbReference>
<dbReference type="EMBL" id="FQUO01000004">
    <property type="protein sequence ID" value="SHF00088.1"/>
    <property type="molecule type" value="Genomic_DNA"/>
</dbReference>
<protein>
    <recommendedName>
        <fullName evidence="5 6">Dephospho-CoA kinase</fullName>
        <ecNumber evidence="5 6">2.7.1.24</ecNumber>
    </recommendedName>
    <alternativeName>
        <fullName evidence="5">Dephosphocoenzyme A kinase</fullName>
    </alternativeName>
</protein>
<comment type="catalytic activity">
    <reaction evidence="5">
        <text>3'-dephospho-CoA + ATP = ADP + CoA + H(+)</text>
        <dbReference type="Rhea" id="RHEA:18245"/>
        <dbReference type="ChEBI" id="CHEBI:15378"/>
        <dbReference type="ChEBI" id="CHEBI:30616"/>
        <dbReference type="ChEBI" id="CHEBI:57287"/>
        <dbReference type="ChEBI" id="CHEBI:57328"/>
        <dbReference type="ChEBI" id="CHEBI:456216"/>
        <dbReference type="EC" id="2.7.1.24"/>
    </reaction>
</comment>
<dbReference type="NCBIfam" id="TIGR00152">
    <property type="entry name" value="dephospho-CoA kinase"/>
    <property type="match status" value="1"/>
</dbReference>
<name>A0A1M4Y321_9BACT</name>
<comment type="similarity">
    <text evidence="1 5">Belongs to the CoaE family.</text>
</comment>
<dbReference type="HAMAP" id="MF_00376">
    <property type="entry name" value="Dephospho_CoA_kinase"/>
    <property type="match status" value="1"/>
</dbReference>
<keyword evidence="8" id="KW-1185">Reference proteome</keyword>
<dbReference type="InterPro" id="IPR027417">
    <property type="entry name" value="P-loop_NTPase"/>
</dbReference>
<dbReference type="Gene3D" id="3.40.50.300">
    <property type="entry name" value="P-loop containing nucleotide triphosphate hydrolases"/>
    <property type="match status" value="1"/>
</dbReference>
<evidence type="ECO:0000313" key="8">
    <source>
        <dbReference type="Proteomes" id="UP000184368"/>
    </source>
</evidence>
<keyword evidence="5 7" id="KW-0418">Kinase</keyword>
<dbReference type="STRING" id="1302690.BUE76_14850"/>
<dbReference type="GO" id="GO:0005737">
    <property type="term" value="C:cytoplasm"/>
    <property type="evidence" value="ECO:0007669"/>
    <property type="project" value="UniProtKB-SubCell"/>
</dbReference>
<organism evidence="7 8">
    <name type="scientific">Cnuella takakiae</name>
    <dbReference type="NCBI Taxonomy" id="1302690"/>
    <lineage>
        <taxon>Bacteria</taxon>
        <taxon>Pseudomonadati</taxon>
        <taxon>Bacteroidota</taxon>
        <taxon>Chitinophagia</taxon>
        <taxon>Chitinophagales</taxon>
        <taxon>Chitinophagaceae</taxon>
        <taxon>Cnuella</taxon>
    </lineage>
</organism>
<dbReference type="Pfam" id="PF01121">
    <property type="entry name" value="CoaE"/>
    <property type="match status" value="1"/>
</dbReference>
<comment type="pathway">
    <text evidence="5">Cofactor biosynthesis; coenzyme A biosynthesis; CoA from (R)-pantothenate: step 5/5.</text>
</comment>
<keyword evidence="2 5" id="KW-0547">Nucleotide-binding</keyword>
<dbReference type="GO" id="GO:0005524">
    <property type="term" value="F:ATP binding"/>
    <property type="evidence" value="ECO:0007669"/>
    <property type="project" value="UniProtKB-UniRule"/>
</dbReference>
<dbReference type="GO" id="GO:0004140">
    <property type="term" value="F:dephospho-CoA kinase activity"/>
    <property type="evidence" value="ECO:0007669"/>
    <property type="project" value="UniProtKB-UniRule"/>
</dbReference>
<keyword evidence="5" id="KW-0963">Cytoplasm</keyword>
<dbReference type="Proteomes" id="UP000184368">
    <property type="component" value="Unassembled WGS sequence"/>
</dbReference>
<dbReference type="PANTHER" id="PTHR10695">
    <property type="entry name" value="DEPHOSPHO-COA KINASE-RELATED"/>
    <property type="match status" value="1"/>
</dbReference>
<evidence type="ECO:0000256" key="6">
    <source>
        <dbReference type="NCBIfam" id="TIGR00152"/>
    </source>
</evidence>
<dbReference type="GO" id="GO:0015937">
    <property type="term" value="P:coenzyme A biosynthetic process"/>
    <property type="evidence" value="ECO:0007669"/>
    <property type="project" value="UniProtKB-UniRule"/>
</dbReference>
<keyword evidence="3 5" id="KW-0067">ATP-binding</keyword>